<proteinExistence type="predicted"/>
<name>A0A1V9XAJ0_9ACAR</name>
<dbReference type="Proteomes" id="UP000192247">
    <property type="component" value="Unassembled WGS sequence"/>
</dbReference>
<keyword evidence="2" id="KW-1185">Reference proteome</keyword>
<gene>
    <name evidence="1" type="ORF">BIW11_04133</name>
</gene>
<evidence type="ECO:0000313" key="1">
    <source>
        <dbReference type="EMBL" id="OQR70557.1"/>
    </source>
</evidence>
<dbReference type="InParanoid" id="A0A1V9XAJ0"/>
<dbReference type="EMBL" id="MNPL01017168">
    <property type="protein sequence ID" value="OQR70557.1"/>
    <property type="molecule type" value="Genomic_DNA"/>
</dbReference>
<accession>A0A1V9XAJ0</accession>
<reference evidence="1 2" key="1">
    <citation type="journal article" date="2017" name="Gigascience">
        <title>Draft genome of the honey bee ectoparasitic mite, Tropilaelaps mercedesae, is shaped by the parasitic life history.</title>
        <authorList>
            <person name="Dong X."/>
            <person name="Armstrong S.D."/>
            <person name="Xia D."/>
            <person name="Makepeace B.L."/>
            <person name="Darby A.C."/>
            <person name="Kadowaki T."/>
        </authorList>
    </citation>
    <scope>NUCLEOTIDE SEQUENCE [LARGE SCALE GENOMIC DNA]</scope>
    <source>
        <strain evidence="1">Wuxi-XJTLU</strain>
    </source>
</reference>
<sequence length="48" mass="5153">MPSLIAPITSHAAKFPWPICSSVNNTERLLATLHTQTQPVIGALLIVT</sequence>
<evidence type="ECO:0000313" key="2">
    <source>
        <dbReference type="Proteomes" id="UP000192247"/>
    </source>
</evidence>
<comment type="caution">
    <text evidence="1">The sequence shown here is derived from an EMBL/GenBank/DDBJ whole genome shotgun (WGS) entry which is preliminary data.</text>
</comment>
<dbReference type="AlphaFoldDB" id="A0A1V9XAJ0"/>
<protein>
    <submittedName>
        <fullName evidence="1">Uncharacterized protein</fullName>
    </submittedName>
</protein>
<organism evidence="1 2">
    <name type="scientific">Tropilaelaps mercedesae</name>
    <dbReference type="NCBI Taxonomy" id="418985"/>
    <lineage>
        <taxon>Eukaryota</taxon>
        <taxon>Metazoa</taxon>
        <taxon>Ecdysozoa</taxon>
        <taxon>Arthropoda</taxon>
        <taxon>Chelicerata</taxon>
        <taxon>Arachnida</taxon>
        <taxon>Acari</taxon>
        <taxon>Parasitiformes</taxon>
        <taxon>Mesostigmata</taxon>
        <taxon>Gamasina</taxon>
        <taxon>Dermanyssoidea</taxon>
        <taxon>Laelapidae</taxon>
        <taxon>Tropilaelaps</taxon>
    </lineage>
</organism>